<dbReference type="eggNOG" id="COG2203">
    <property type="taxonomic scope" value="Bacteria"/>
</dbReference>
<dbReference type="KEGG" id="bha:BH1994"/>
<feature type="coiled-coil region" evidence="2">
    <location>
        <begin position="5"/>
        <end position="32"/>
    </location>
</feature>
<name>Q9KBD4_HALH5</name>
<dbReference type="RefSeq" id="WP_010898152.1">
    <property type="nucleotide sequence ID" value="NC_002570.2"/>
</dbReference>
<dbReference type="Proteomes" id="UP000001258">
    <property type="component" value="Chromosome"/>
</dbReference>
<accession>Q9KBD4</accession>
<keyword evidence="5" id="KW-1185">Reference proteome</keyword>
<reference evidence="4 5" key="1">
    <citation type="journal article" date="2000" name="Nucleic Acids Res.">
        <title>Complete genome sequence of the alkaliphilic bacterium Bacillus halodurans and genomic sequence comparison with Bacillus subtilis.</title>
        <authorList>
            <person name="Takami H."/>
            <person name="Nakasone K."/>
            <person name="Takaki Y."/>
            <person name="Maeno G."/>
            <person name="Sasaki R."/>
            <person name="Masui N."/>
            <person name="Fuji F."/>
            <person name="Hirama C."/>
            <person name="Nakamura Y."/>
            <person name="Ogasawara N."/>
            <person name="Kuhara S."/>
            <person name="Horikoshi K."/>
        </authorList>
    </citation>
    <scope>NUCLEOTIDE SEQUENCE [LARGE SCALE GENOMIC DNA]</scope>
    <source>
        <strain evidence="5">ATCC BAA-125 / DSM 18197 / FERM 7344 / JCM 9153 / C-125</strain>
    </source>
</reference>
<keyword evidence="2" id="KW-0175">Coiled coil</keyword>
<evidence type="ECO:0000313" key="5">
    <source>
        <dbReference type="Proteomes" id="UP000001258"/>
    </source>
</evidence>
<dbReference type="SUPFAM" id="SSF55781">
    <property type="entry name" value="GAF domain-like"/>
    <property type="match status" value="2"/>
</dbReference>
<dbReference type="PIR" id="B83899">
    <property type="entry name" value="B83899"/>
</dbReference>
<dbReference type="Gene3D" id="1.10.10.2840">
    <property type="entry name" value="PucR C-terminal helix-turn-helix domain"/>
    <property type="match status" value="1"/>
</dbReference>
<protein>
    <submittedName>
        <fullName evidence="4">BH1994 protein</fullName>
    </submittedName>
</protein>
<evidence type="ECO:0000313" key="4">
    <source>
        <dbReference type="EMBL" id="BAB05713.1"/>
    </source>
</evidence>
<dbReference type="Pfam" id="PF13556">
    <property type="entry name" value="HTH_30"/>
    <property type="match status" value="1"/>
</dbReference>
<organism evidence="4 5">
    <name type="scientific">Halalkalibacterium halodurans (strain ATCC BAA-125 / DSM 18197 / FERM 7344 / JCM 9153 / C-125)</name>
    <name type="common">Bacillus halodurans</name>
    <dbReference type="NCBI Taxonomy" id="272558"/>
    <lineage>
        <taxon>Bacteria</taxon>
        <taxon>Bacillati</taxon>
        <taxon>Bacillota</taxon>
        <taxon>Bacilli</taxon>
        <taxon>Bacillales</taxon>
        <taxon>Bacillaceae</taxon>
        <taxon>Halalkalibacterium (ex Joshi et al. 2022)</taxon>
    </lineage>
</organism>
<sequence>MQMDVAKREKLVKRLENHLRKTARQLVKFDTEEETLQFLIDSFRSQLRCDFVGIMIKKGSVIHPKVWSGGFISITQSFPLPVDSCSPNLLERSLTFEELDEHANCAFFRLLEQNQVTTWFTVPLKEDLNQLGFCAIGFKDSVPLLTEVNQLFDEFGKDVAVAMTLAQRKEAQKKKMVGLEWLNESFTLHTSIERIVEKIVDRAGKGTQATIACIYLYDEAENCFQFQPPSFGKMNKSKKIEIERNYALKDHFQFLETAGGHQLTVPLVVDLKTIGVLHVEEKREGSFTEDDLETLELLSNHVATILENARLYQNEKNHKQRLHDLLEYQQALVKETVERDHFEGITQTLSQLFRKSVLLFDRLMRPMAHEILERDGLDLETLAVQAQAESKQRASRNVPFSFIYEEHIPMTAWPINGGGHLLGYLIIQFTHEEIDDFYQLSIDLALNIYAIQFNKQKLVLDAREQVKDSFLNKLLVEKIEDQKSIIQYANLFHWDLFHSHRVSVLSINLAQKESNKVNLLEQQAMKSLLWENIKTRLSIYDEDILLSSKGDEYILIVPASKERGKPKVYWAKVYQNIQSWVEQEGIRARLLLGIGGKTETIHDYFSCYQQAVQVHNVVSHRFRDIGFALFDELGSYTLLHHLKNTPATSLFIDKHLQPLLQYSQGRSTDLFYTLRVYLNQNGSIKETSDELYIHRSSLLYRLEKIETLLDVDLNDSEHRFNLMMAFKLYDLFYTK</sequence>
<dbReference type="HOGENOM" id="CLU_022310_0_0_9"/>
<evidence type="ECO:0000256" key="2">
    <source>
        <dbReference type="SAM" id="Coils"/>
    </source>
</evidence>
<dbReference type="Pfam" id="PF13185">
    <property type="entry name" value="GAF_2"/>
    <property type="match status" value="1"/>
</dbReference>
<dbReference type="InterPro" id="IPR029016">
    <property type="entry name" value="GAF-like_dom_sf"/>
</dbReference>
<dbReference type="SMART" id="SM00065">
    <property type="entry name" value="GAF"/>
    <property type="match status" value="1"/>
</dbReference>
<evidence type="ECO:0000259" key="3">
    <source>
        <dbReference type="SMART" id="SM00065"/>
    </source>
</evidence>
<dbReference type="PANTHER" id="PTHR33744:SF1">
    <property type="entry name" value="DNA-BINDING TRANSCRIPTIONAL ACTIVATOR ADER"/>
    <property type="match status" value="1"/>
</dbReference>
<dbReference type="InterPro" id="IPR051448">
    <property type="entry name" value="CdaR-like_regulators"/>
</dbReference>
<dbReference type="Pfam" id="PF17853">
    <property type="entry name" value="GGDEF_2"/>
    <property type="match status" value="1"/>
</dbReference>
<dbReference type="eggNOG" id="COG2508">
    <property type="taxonomic scope" value="Bacteria"/>
</dbReference>
<comment type="similarity">
    <text evidence="1">Belongs to the CdaR family.</text>
</comment>
<dbReference type="InterPro" id="IPR041522">
    <property type="entry name" value="CdaR_GGDEF"/>
</dbReference>
<evidence type="ECO:0000256" key="1">
    <source>
        <dbReference type="ARBA" id="ARBA00006754"/>
    </source>
</evidence>
<dbReference type="AlphaFoldDB" id="Q9KBD4"/>
<dbReference type="EMBL" id="BA000004">
    <property type="protein sequence ID" value="BAB05713.1"/>
    <property type="molecule type" value="Genomic_DNA"/>
</dbReference>
<proteinExistence type="inferred from homology"/>
<gene>
    <name evidence="4" type="ordered locus">BH1994</name>
</gene>
<dbReference type="STRING" id="272558.gene:10727892"/>
<dbReference type="PANTHER" id="PTHR33744">
    <property type="entry name" value="CARBOHYDRATE DIACID REGULATOR"/>
    <property type="match status" value="1"/>
</dbReference>
<dbReference type="InterPro" id="IPR003018">
    <property type="entry name" value="GAF"/>
</dbReference>
<dbReference type="InterPro" id="IPR042070">
    <property type="entry name" value="PucR_C-HTH_sf"/>
</dbReference>
<dbReference type="InterPro" id="IPR025736">
    <property type="entry name" value="PucR_C-HTH_dom"/>
</dbReference>
<dbReference type="Gene3D" id="3.30.450.40">
    <property type="match status" value="2"/>
</dbReference>
<feature type="domain" description="GAF" evidence="3">
    <location>
        <begin position="191"/>
        <end position="316"/>
    </location>
</feature>